<keyword evidence="5" id="KW-1185">Reference proteome</keyword>
<dbReference type="Pfam" id="PF00892">
    <property type="entry name" value="EamA"/>
    <property type="match status" value="2"/>
</dbReference>
<feature type="transmembrane region" description="Helical" evidence="2">
    <location>
        <begin position="147"/>
        <end position="166"/>
    </location>
</feature>
<feature type="transmembrane region" description="Helical" evidence="2">
    <location>
        <begin position="267"/>
        <end position="286"/>
    </location>
</feature>
<proteinExistence type="inferred from homology"/>
<keyword evidence="2" id="KW-0812">Transmembrane</keyword>
<sequence length="301" mass="33432">MKKINGIIYAMLSSAAFGLSPIWTKDACNRGTNSITMLLSRVSITAIILFIYFLIKRVDFKVSKNQLVSLVFISIIGYASTTICLFLSYNHISVGLATTMHFVYPAVVTILMCLIYKEKIHFGKILSIFLSICGIYCLIYTKNMNINFKGVFLAIISGIFYSIYIIGVEKGGIEELDVLVSTFYITLITSICVFIFGQFSVGIKIVYDCRVFIDAMCGAIFSTLLALVAFVKGIKIIGSSNASILSTFEPIVSVIMGIIVLSEEINLSMVLGTILIIISVIFLTVWEKIREKKYDLSQNSF</sequence>
<protein>
    <submittedName>
        <fullName evidence="4">DMT family transporter</fullName>
    </submittedName>
</protein>
<comment type="similarity">
    <text evidence="1">Belongs to the EamA transporter family.</text>
</comment>
<feature type="domain" description="EamA" evidence="3">
    <location>
        <begin position="5"/>
        <end position="139"/>
    </location>
</feature>
<dbReference type="RefSeq" id="WP_268059842.1">
    <property type="nucleotide sequence ID" value="NZ_JAPQFJ010000002.1"/>
</dbReference>
<dbReference type="Proteomes" id="UP001144612">
    <property type="component" value="Unassembled WGS sequence"/>
</dbReference>
<dbReference type="InterPro" id="IPR000620">
    <property type="entry name" value="EamA_dom"/>
</dbReference>
<name>A0ABT4D5A3_9CLOT</name>
<accession>A0ABT4D5A3</accession>
<evidence type="ECO:0000259" key="3">
    <source>
        <dbReference type="Pfam" id="PF00892"/>
    </source>
</evidence>
<gene>
    <name evidence="4" type="ORF">OW729_02465</name>
</gene>
<feature type="transmembrane region" description="Helical" evidence="2">
    <location>
        <begin position="67"/>
        <end position="89"/>
    </location>
</feature>
<keyword evidence="2" id="KW-1133">Transmembrane helix</keyword>
<feature type="transmembrane region" description="Helical" evidence="2">
    <location>
        <begin position="35"/>
        <end position="55"/>
    </location>
</feature>
<feature type="transmembrane region" description="Helical" evidence="2">
    <location>
        <begin position="178"/>
        <end position="199"/>
    </location>
</feature>
<feature type="transmembrane region" description="Helical" evidence="2">
    <location>
        <begin position="95"/>
        <end position="115"/>
    </location>
</feature>
<dbReference type="Gene3D" id="1.10.3730.20">
    <property type="match status" value="1"/>
</dbReference>
<dbReference type="SUPFAM" id="SSF103481">
    <property type="entry name" value="Multidrug resistance efflux transporter EmrE"/>
    <property type="match status" value="2"/>
</dbReference>
<dbReference type="InterPro" id="IPR037185">
    <property type="entry name" value="EmrE-like"/>
</dbReference>
<comment type="caution">
    <text evidence="4">The sequence shown here is derived from an EMBL/GenBank/DDBJ whole genome shotgun (WGS) entry which is preliminary data.</text>
</comment>
<evidence type="ECO:0000313" key="5">
    <source>
        <dbReference type="Proteomes" id="UP001144612"/>
    </source>
</evidence>
<keyword evidence="2" id="KW-0472">Membrane</keyword>
<dbReference type="PANTHER" id="PTHR22911:SF137">
    <property type="entry name" value="SOLUTE CARRIER FAMILY 35 MEMBER G2-RELATED"/>
    <property type="match status" value="1"/>
</dbReference>
<dbReference type="PANTHER" id="PTHR22911">
    <property type="entry name" value="ACYL-MALONYL CONDENSING ENZYME-RELATED"/>
    <property type="match status" value="1"/>
</dbReference>
<feature type="transmembrane region" description="Helical" evidence="2">
    <location>
        <begin position="211"/>
        <end position="231"/>
    </location>
</feature>
<organism evidence="4 5">
    <name type="scientific">Clostridium brassicae</name>
    <dbReference type="NCBI Taxonomy" id="2999072"/>
    <lineage>
        <taxon>Bacteria</taxon>
        <taxon>Bacillati</taxon>
        <taxon>Bacillota</taxon>
        <taxon>Clostridia</taxon>
        <taxon>Eubacteriales</taxon>
        <taxon>Clostridiaceae</taxon>
        <taxon>Clostridium</taxon>
    </lineage>
</organism>
<dbReference type="EMBL" id="JAPQFJ010000002">
    <property type="protein sequence ID" value="MCY6957465.1"/>
    <property type="molecule type" value="Genomic_DNA"/>
</dbReference>
<feature type="transmembrane region" description="Helical" evidence="2">
    <location>
        <begin position="243"/>
        <end position="261"/>
    </location>
</feature>
<feature type="domain" description="EamA" evidence="3">
    <location>
        <begin position="149"/>
        <end position="284"/>
    </location>
</feature>
<reference evidence="4" key="1">
    <citation type="submission" date="2022-12" db="EMBL/GenBank/DDBJ databases">
        <title>Clostridium sp. nov., isolated from industrial wastewater.</title>
        <authorList>
            <person name="Jiayan W."/>
        </authorList>
    </citation>
    <scope>NUCLEOTIDE SEQUENCE</scope>
    <source>
        <strain evidence="4">ZC22-4</strain>
    </source>
</reference>
<evidence type="ECO:0000256" key="2">
    <source>
        <dbReference type="SAM" id="Phobius"/>
    </source>
</evidence>
<evidence type="ECO:0000256" key="1">
    <source>
        <dbReference type="ARBA" id="ARBA00007362"/>
    </source>
</evidence>
<evidence type="ECO:0000313" key="4">
    <source>
        <dbReference type="EMBL" id="MCY6957465.1"/>
    </source>
</evidence>
<feature type="transmembrane region" description="Helical" evidence="2">
    <location>
        <begin position="122"/>
        <end position="141"/>
    </location>
</feature>
<feature type="transmembrane region" description="Helical" evidence="2">
    <location>
        <begin position="7"/>
        <end position="23"/>
    </location>
</feature>